<feature type="compositionally biased region" description="Basic and acidic residues" evidence="1">
    <location>
        <begin position="49"/>
        <end position="62"/>
    </location>
</feature>
<evidence type="ECO:0000313" key="2">
    <source>
        <dbReference type="EMBL" id="MCQ1529699.1"/>
    </source>
</evidence>
<feature type="compositionally biased region" description="Basic and acidic residues" evidence="1">
    <location>
        <begin position="69"/>
        <end position="102"/>
    </location>
</feature>
<feature type="region of interest" description="Disordered" evidence="1">
    <location>
        <begin position="32"/>
        <end position="201"/>
    </location>
</feature>
<evidence type="ECO:0000313" key="3">
    <source>
        <dbReference type="Proteomes" id="UP001651880"/>
    </source>
</evidence>
<protein>
    <submittedName>
        <fullName evidence="2">Uncharacterized protein</fullName>
    </submittedName>
</protein>
<proteinExistence type="predicted"/>
<keyword evidence="3" id="KW-1185">Reference proteome</keyword>
<dbReference type="Proteomes" id="UP001651880">
    <property type="component" value="Unassembled WGS sequence"/>
</dbReference>
<evidence type="ECO:0000256" key="1">
    <source>
        <dbReference type="SAM" id="MobiDB-lite"/>
    </source>
</evidence>
<feature type="compositionally biased region" description="Basic and acidic residues" evidence="1">
    <location>
        <begin position="113"/>
        <end position="192"/>
    </location>
</feature>
<dbReference type="RefSeq" id="WP_255227211.1">
    <property type="nucleotide sequence ID" value="NZ_JAJEKE010000006.1"/>
</dbReference>
<gene>
    <name evidence="2" type="ORF">LJD61_09045</name>
</gene>
<sequence>MLIGAVNNTISQQNLYANKAEDNQKADAIDKAEDVSKTGFQKPSGALNEPRDEYIRGGDKPNETPGIYRMEKDENGQPKIVFDRPDSPEKSEQAASEKKEPDIASPEVAPKQSEPEDKSQAPEKADDKKADMKCTVDTGNVDHEIKKLKEEKKQIQQELKNASDDEDKHKDLERRLSQVEAELSAKDNDGYRKQNSTYTNG</sequence>
<comment type="caution">
    <text evidence="2">The sequence shown here is derived from an EMBL/GenBank/DDBJ whole genome shotgun (WGS) entry which is preliminary data.</text>
</comment>
<reference evidence="2 3" key="1">
    <citation type="submission" date="2021-10" db="EMBL/GenBank/DDBJ databases">
        <title>Lutispora strain m25 sp. nov., a thermophilic, non-spore-forming bacterium isolated from a lab-scale methanogenic bioreactor digesting anaerobic sludge.</title>
        <authorList>
            <person name="El Houari A."/>
            <person name="Mcdonald J."/>
        </authorList>
    </citation>
    <scope>NUCLEOTIDE SEQUENCE [LARGE SCALE GENOMIC DNA]</scope>
    <source>
        <strain evidence="3">m25</strain>
    </source>
</reference>
<dbReference type="EMBL" id="JAJEKE010000006">
    <property type="protein sequence ID" value="MCQ1529699.1"/>
    <property type="molecule type" value="Genomic_DNA"/>
</dbReference>
<name>A0ABT1NGH0_9FIRM</name>
<organism evidence="2 3">
    <name type="scientific">Lutispora saccharofermentans</name>
    <dbReference type="NCBI Taxonomy" id="3024236"/>
    <lineage>
        <taxon>Bacteria</taxon>
        <taxon>Bacillati</taxon>
        <taxon>Bacillota</taxon>
        <taxon>Clostridia</taxon>
        <taxon>Lutisporales</taxon>
        <taxon>Lutisporaceae</taxon>
        <taxon>Lutispora</taxon>
    </lineage>
</organism>
<accession>A0ABT1NGH0</accession>